<dbReference type="InterPro" id="IPR051473">
    <property type="entry name" value="P2Ox-like"/>
</dbReference>
<organism evidence="8 9">
    <name type="scientific">Mycolicibacterium aurum</name>
    <name type="common">Mycobacterium aurum</name>
    <dbReference type="NCBI Taxonomy" id="1791"/>
    <lineage>
        <taxon>Bacteria</taxon>
        <taxon>Bacillati</taxon>
        <taxon>Actinomycetota</taxon>
        <taxon>Actinomycetes</taxon>
        <taxon>Mycobacteriales</taxon>
        <taxon>Mycobacteriaceae</taxon>
        <taxon>Mycolicibacterium</taxon>
    </lineage>
</organism>
<dbReference type="PANTHER" id="PTHR42784:SF1">
    <property type="entry name" value="PYRANOSE 2-OXIDASE"/>
    <property type="match status" value="1"/>
</dbReference>
<dbReference type="SUPFAM" id="SSF51905">
    <property type="entry name" value="FAD/NAD(P)-binding domain"/>
    <property type="match status" value="1"/>
</dbReference>
<reference evidence="8 9" key="1">
    <citation type="submission" date="2018-12" db="EMBL/GenBank/DDBJ databases">
        <authorList>
            <consortium name="Pathogen Informatics"/>
        </authorList>
    </citation>
    <scope>NUCLEOTIDE SEQUENCE [LARGE SCALE GENOMIC DNA]</scope>
    <source>
        <strain evidence="8 9">NCTC10437</strain>
    </source>
</reference>
<evidence type="ECO:0000313" key="9">
    <source>
        <dbReference type="Proteomes" id="UP000279306"/>
    </source>
</evidence>
<evidence type="ECO:0000256" key="5">
    <source>
        <dbReference type="ARBA" id="ARBA00023002"/>
    </source>
</evidence>
<evidence type="ECO:0000259" key="6">
    <source>
        <dbReference type="Pfam" id="PF00732"/>
    </source>
</evidence>
<feature type="domain" description="Glucose-methanol-choline oxidoreductase C-terminal" evidence="7">
    <location>
        <begin position="455"/>
        <end position="559"/>
    </location>
</feature>
<comment type="similarity">
    <text evidence="2">Belongs to the GMC oxidoreductase family.</text>
</comment>
<dbReference type="PANTHER" id="PTHR42784">
    <property type="entry name" value="PYRANOSE 2-OXIDASE"/>
    <property type="match status" value="1"/>
</dbReference>
<evidence type="ECO:0000313" key="8">
    <source>
        <dbReference type="EMBL" id="VEG55255.1"/>
    </source>
</evidence>
<keyword evidence="4" id="KW-0274">FAD</keyword>
<evidence type="ECO:0000259" key="7">
    <source>
        <dbReference type="Pfam" id="PF05199"/>
    </source>
</evidence>
<keyword evidence="5 8" id="KW-0560">Oxidoreductase</keyword>
<gene>
    <name evidence="8" type="ORF">NCTC10437_02894</name>
</gene>
<evidence type="ECO:0000256" key="1">
    <source>
        <dbReference type="ARBA" id="ARBA00001974"/>
    </source>
</evidence>
<dbReference type="AlphaFoldDB" id="A0A3S4RTR6"/>
<dbReference type="GO" id="GO:0033717">
    <property type="term" value="F:gluconate 2-dehydrogenase (acceptor) activity"/>
    <property type="evidence" value="ECO:0007669"/>
    <property type="project" value="UniProtKB-EC"/>
</dbReference>
<comment type="cofactor">
    <cofactor evidence="1">
        <name>FAD</name>
        <dbReference type="ChEBI" id="CHEBI:57692"/>
    </cofactor>
</comment>
<accession>A0A3S4RTR6</accession>
<dbReference type="Proteomes" id="UP000279306">
    <property type="component" value="Chromosome"/>
</dbReference>
<dbReference type="Gene3D" id="3.50.50.60">
    <property type="entry name" value="FAD/NAD(P)-binding domain"/>
    <property type="match status" value="2"/>
</dbReference>
<proteinExistence type="inferred from homology"/>
<sequence>MSAAATLVRSRIAEAVRLFGLTAEEWDLPDTMMDAREAELVMWDVIVIGAGMGGGVLGHRLALSGRRVLYVEKGRSTLPGAAGTIRAAVPELAQPEASRSTAAYYDALARAGRSTDEVEDISGRRRKRFVPFIGSGTGGSSALYGMVCERFFARDFTPRQNFADPGSSTVPDAWPIGYDEMAPWYSEAETLFGVRGQADPLRPEAAAVGLPAAPPFSDDNRPLVDHLAARGLNPYHLPMACDYTEGCRTCQTFLCDRPCKNEAARNCVLPAVSRYGARLLTECRVLRLDADRSRVRHVVCEHRGGTFALRGKVVVLAAGALATPVVLLNSRSGDWPRGLANGSDWVGRNLMRHLLDPIEIWPERDSAITHANKEIGLNDFYFWEGQKFGTIQSFGAIPPMEWMINRPGAQGRALRLMAPIVRQVYERFFTGGLILAAMMEDLPYLDNRVLPVDRPSSDGRQRMRIQYRLHPGEINRHTEFMRLFKQILTPFRTRVLGSGKDNANLGHVCGTCRFGTDPATSVLDAYNRAHEVENLYVVDTSFFPSSAGLNPSLTVAANALRVADHINQVEFPS</sequence>
<dbReference type="GO" id="GO:0050660">
    <property type="term" value="F:flavin adenine dinucleotide binding"/>
    <property type="evidence" value="ECO:0007669"/>
    <property type="project" value="InterPro"/>
</dbReference>
<evidence type="ECO:0000256" key="3">
    <source>
        <dbReference type="ARBA" id="ARBA00022630"/>
    </source>
</evidence>
<name>A0A3S4RTR6_MYCAU</name>
<dbReference type="Pfam" id="PF00732">
    <property type="entry name" value="GMC_oxred_N"/>
    <property type="match status" value="1"/>
</dbReference>
<dbReference type="KEGG" id="mauu:NCTC10437_02894"/>
<dbReference type="STRING" id="1791.GCA_001049355_01032"/>
<dbReference type="InterPro" id="IPR007867">
    <property type="entry name" value="GMC_OxRtase_C"/>
</dbReference>
<dbReference type="EC" id="1.1.99.3" evidence="8"/>
<feature type="domain" description="Glucose-methanol-choline oxidoreductase N-terminal" evidence="6">
    <location>
        <begin position="105"/>
        <end position="354"/>
    </location>
</feature>
<dbReference type="InterPro" id="IPR000172">
    <property type="entry name" value="GMC_OxRdtase_N"/>
</dbReference>
<keyword evidence="9" id="KW-1185">Reference proteome</keyword>
<evidence type="ECO:0000256" key="4">
    <source>
        <dbReference type="ARBA" id="ARBA00022827"/>
    </source>
</evidence>
<keyword evidence="3" id="KW-0285">Flavoprotein</keyword>
<dbReference type="EMBL" id="LR134356">
    <property type="protein sequence ID" value="VEG55255.1"/>
    <property type="molecule type" value="Genomic_DNA"/>
</dbReference>
<evidence type="ECO:0000256" key="2">
    <source>
        <dbReference type="ARBA" id="ARBA00010790"/>
    </source>
</evidence>
<dbReference type="InterPro" id="IPR036188">
    <property type="entry name" value="FAD/NAD-bd_sf"/>
</dbReference>
<protein>
    <submittedName>
        <fullName evidence="8">Glucose-methanol-choline oxidoreductase</fullName>
        <ecNumber evidence="8">1.1.99.3</ecNumber>
    </submittedName>
</protein>
<dbReference type="Pfam" id="PF05199">
    <property type="entry name" value="GMC_oxred_C"/>
    <property type="match status" value="1"/>
</dbReference>